<sequence>MTAIIPVPKSPGNKTKYYARDSRKDNGIELYSNANAYDPFSDPAKVAISGSCQLGYDKTTSRG</sequence>
<dbReference type="Proteomes" id="UP000243797">
    <property type="component" value="Unassembled WGS sequence"/>
</dbReference>
<evidence type="ECO:0000313" key="2">
    <source>
        <dbReference type="Proteomes" id="UP000243797"/>
    </source>
</evidence>
<protein>
    <submittedName>
        <fullName evidence="1">Protein pyrABCN</fullName>
    </submittedName>
</protein>
<gene>
    <name evidence="1" type="ORF">CAC42_4634</name>
</gene>
<organism evidence="1 2">
    <name type="scientific">Sphaceloma murrayae</name>
    <dbReference type="NCBI Taxonomy" id="2082308"/>
    <lineage>
        <taxon>Eukaryota</taxon>
        <taxon>Fungi</taxon>
        <taxon>Dikarya</taxon>
        <taxon>Ascomycota</taxon>
        <taxon>Pezizomycotina</taxon>
        <taxon>Dothideomycetes</taxon>
        <taxon>Dothideomycetidae</taxon>
        <taxon>Myriangiales</taxon>
        <taxon>Elsinoaceae</taxon>
        <taxon>Sphaceloma</taxon>
    </lineage>
</organism>
<evidence type="ECO:0000313" key="1">
    <source>
        <dbReference type="EMBL" id="PNS16670.1"/>
    </source>
</evidence>
<proteinExistence type="predicted"/>
<reference evidence="1 2" key="1">
    <citation type="submission" date="2017-06" db="EMBL/GenBank/DDBJ databases">
        <title>Draft genome sequence of a variant of Elsinoe murrayae.</title>
        <authorList>
            <person name="Cheng Q."/>
        </authorList>
    </citation>
    <scope>NUCLEOTIDE SEQUENCE [LARGE SCALE GENOMIC DNA]</scope>
    <source>
        <strain evidence="1 2">CQ-2017a</strain>
    </source>
</reference>
<dbReference type="InParanoid" id="A0A2K1QP48"/>
<dbReference type="EMBL" id="NKHZ01000055">
    <property type="protein sequence ID" value="PNS16670.1"/>
    <property type="molecule type" value="Genomic_DNA"/>
</dbReference>
<accession>A0A2K1QP48</accession>
<name>A0A2K1QP48_9PEZI</name>
<keyword evidence="2" id="KW-1185">Reference proteome</keyword>
<comment type="caution">
    <text evidence="1">The sequence shown here is derived from an EMBL/GenBank/DDBJ whole genome shotgun (WGS) entry which is preliminary data.</text>
</comment>
<dbReference type="AlphaFoldDB" id="A0A2K1QP48"/>